<dbReference type="KEGG" id="whj:H9Q79_07770"/>
<dbReference type="InterPro" id="IPR025736">
    <property type="entry name" value="PucR_C-HTH_dom"/>
</dbReference>
<feature type="domain" description="PucR C-terminal helix-turn-helix" evidence="2">
    <location>
        <begin position="346"/>
        <end position="398"/>
    </location>
</feature>
<evidence type="ECO:0000259" key="2">
    <source>
        <dbReference type="Pfam" id="PF13556"/>
    </source>
</evidence>
<evidence type="ECO:0000313" key="5">
    <source>
        <dbReference type="Proteomes" id="UP000515860"/>
    </source>
</evidence>
<dbReference type="Pfam" id="PF13556">
    <property type="entry name" value="HTH_30"/>
    <property type="match status" value="1"/>
</dbReference>
<accession>A0A7G9GH74</accession>
<comment type="similarity">
    <text evidence="1">Belongs to the CdaR family.</text>
</comment>
<feature type="domain" description="CdaR GGDEF-like" evidence="3">
    <location>
        <begin position="178"/>
        <end position="288"/>
    </location>
</feature>
<reference evidence="4 5" key="1">
    <citation type="submission" date="2020-08" db="EMBL/GenBank/DDBJ databases">
        <authorList>
            <person name="Liu C."/>
            <person name="Sun Q."/>
        </authorList>
    </citation>
    <scope>NUCLEOTIDE SEQUENCE [LARGE SCALE GENOMIC DNA]</scope>
    <source>
        <strain evidence="4 5">NSJ-29</strain>
    </source>
</reference>
<dbReference type="Pfam" id="PF17853">
    <property type="entry name" value="GGDEF_2"/>
    <property type="match status" value="1"/>
</dbReference>
<evidence type="ECO:0000256" key="1">
    <source>
        <dbReference type="ARBA" id="ARBA00006754"/>
    </source>
</evidence>
<dbReference type="RefSeq" id="WP_118647718.1">
    <property type="nucleotide sequence ID" value="NZ_CP060635.1"/>
</dbReference>
<evidence type="ECO:0000259" key="3">
    <source>
        <dbReference type="Pfam" id="PF17853"/>
    </source>
</evidence>
<proteinExistence type="inferred from homology"/>
<dbReference type="InterPro" id="IPR051448">
    <property type="entry name" value="CdaR-like_regulators"/>
</dbReference>
<dbReference type="PANTHER" id="PTHR33744">
    <property type="entry name" value="CARBOHYDRATE DIACID REGULATOR"/>
    <property type="match status" value="1"/>
</dbReference>
<sequence>MGLSEKKMLLVDALLSQKGLQELLNIASRIMGNPMFVTDRSNHAIAVSDTKYVEDIGWNMMKISVPDQGLGVRDACLEEIVSSGALEATFRSEHPYIQQFSFSTFRYVSCRIILQTLVIGQLVMIECFNAYTDEEEELLMFVARILSEEMRHYGNPRMQAVPYYGIITELLERNHKISENQLISRTATLGIKFPLVSRLILIQPVLSEMEMQLFYLRNLFLQRFPDSLAITKDAYIVMIVDNRQDIGTICRKLEFEIKRYRVQAGVSSLCYSPLNLSTSFLQAQAAINTGRKFSPDDRIYCYADWATLHMVDCACQNCPPETFYSPKFQRLLTYDEVNHTSYTEDLMTYLAKGKNIMQTAECLHIHKNSMYYRLAKIEEICECSLKDYQTTFEMQMAIYFYRERLLLNGDKQG</sequence>
<dbReference type="AlphaFoldDB" id="A0A7G9GH74"/>
<dbReference type="EMBL" id="CP060635">
    <property type="protein sequence ID" value="QNM10156.1"/>
    <property type="molecule type" value="Genomic_DNA"/>
</dbReference>
<organism evidence="4 5">
    <name type="scientific">Wansuia hejianensis</name>
    <dbReference type="NCBI Taxonomy" id="2763667"/>
    <lineage>
        <taxon>Bacteria</taxon>
        <taxon>Bacillati</taxon>
        <taxon>Bacillota</taxon>
        <taxon>Clostridia</taxon>
        <taxon>Lachnospirales</taxon>
        <taxon>Lachnospiraceae</taxon>
        <taxon>Wansuia</taxon>
    </lineage>
</organism>
<gene>
    <name evidence="4" type="ORF">H9Q79_07770</name>
</gene>
<dbReference type="Proteomes" id="UP000515860">
    <property type="component" value="Chromosome"/>
</dbReference>
<dbReference type="Gene3D" id="1.10.10.2840">
    <property type="entry name" value="PucR C-terminal helix-turn-helix domain"/>
    <property type="match status" value="1"/>
</dbReference>
<dbReference type="InterPro" id="IPR041522">
    <property type="entry name" value="CdaR_GGDEF"/>
</dbReference>
<keyword evidence="5" id="KW-1185">Reference proteome</keyword>
<name>A0A7G9GH74_9FIRM</name>
<dbReference type="InterPro" id="IPR042070">
    <property type="entry name" value="PucR_C-HTH_sf"/>
</dbReference>
<evidence type="ECO:0000313" key="4">
    <source>
        <dbReference type="EMBL" id="QNM10156.1"/>
    </source>
</evidence>
<protein>
    <submittedName>
        <fullName evidence="4">Helix-turn-helix domain-containing protein</fullName>
    </submittedName>
</protein>